<evidence type="ECO:0000313" key="2">
    <source>
        <dbReference type="Proteomes" id="UP001193501"/>
    </source>
</evidence>
<keyword evidence="2" id="KW-1185">Reference proteome</keyword>
<comment type="caution">
    <text evidence="1">The sequence shown here is derived from an EMBL/GenBank/DDBJ whole genome shotgun (WGS) entry which is preliminary data.</text>
</comment>
<evidence type="ECO:0000313" key="1">
    <source>
        <dbReference type="EMBL" id="NBZ88446.1"/>
    </source>
</evidence>
<accession>A0AAE5BV09</accession>
<dbReference type="EMBL" id="JAABNR010000011">
    <property type="protein sequence ID" value="NBZ88446.1"/>
    <property type="molecule type" value="Genomic_DNA"/>
</dbReference>
<protein>
    <submittedName>
        <fullName evidence="1">Glycosyltransferase</fullName>
    </submittedName>
</protein>
<dbReference type="RefSeq" id="WP_168775262.1">
    <property type="nucleotide sequence ID" value="NZ_JAABNR010000011.1"/>
</dbReference>
<dbReference type="InterPro" id="IPR029044">
    <property type="entry name" value="Nucleotide-diphossugar_trans"/>
</dbReference>
<gene>
    <name evidence="1" type="ORF">GV832_12710</name>
</gene>
<name>A0AAE5BV09_9RHOB</name>
<proteinExistence type="predicted"/>
<dbReference type="Proteomes" id="UP001193501">
    <property type="component" value="Unassembled WGS sequence"/>
</dbReference>
<dbReference type="SUPFAM" id="SSF53448">
    <property type="entry name" value="Nucleotide-diphospho-sugar transferases"/>
    <property type="match status" value="1"/>
</dbReference>
<dbReference type="AlphaFoldDB" id="A0AAE5BV09"/>
<sequence length="609" mass="67483">MTMNRTAPHELTGPGPALYALQEAVWPQLHHPVRALVLKTFGEVVPLPLARGLRFEAGGEVFLNTAHNIFALGKWRSRAGLTDLRLVIEGEGAFTLTLTGELEGMGPDGIWKPPPPLTQSLSLTLTKGQRHEIDLASWLAGPALILHLALTAEGPGTLNALTWATRDAPRRLPHLALAITTFRREANARHAIDNFTGRPPMLEGLLDLIVIDNGQTLEPVDLPHIRVIPNRNLGGSGGFARGMAEAKALGASHCLFMDDDASLDMEGLKRIWTFLAHATDPRTAVAGALMSAEFPSELWENGATFAGSFLALGRGLDLAVPGDLFYGEITSLQPRVNFYGGFWCYAFPLEHVTHAPFPFFVRGDDTSFCIANGFANVTLPGVLCHQDVDFTEKESSQTLYLDLRSNLIHLVTLPHQGRALLRALTLPMRFFGRCLMQHQTDSLAALSTAVEDFLKGPDFVEAEPDLASRRASLSATRKVEVWQPLGEVPAPRGFINPHVVWQRRLMALSLNGILLPGFAFWGNRVVLTQRQRGIVRPVFGASDVWYVSTDGEKVMHIRQDKLLELRMGLRMAVNLVRLALAWPRLKRDWAKGYARMTRPEWWADQFERR</sequence>
<dbReference type="Gene3D" id="3.90.550.60">
    <property type="match status" value="1"/>
</dbReference>
<reference evidence="1" key="1">
    <citation type="submission" date="2020-01" db="EMBL/GenBank/DDBJ databases">
        <authorList>
            <person name="Chen W.-M."/>
        </authorList>
    </citation>
    <scope>NUCLEOTIDE SEQUENCE</scope>
    <source>
        <strain evidence="1">CYK-10</strain>
    </source>
</reference>
<organism evidence="1 2">
    <name type="scientific">Stagnihabitans tardus</name>
    <dbReference type="NCBI Taxonomy" id="2699202"/>
    <lineage>
        <taxon>Bacteria</taxon>
        <taxon>Pseudomonadati</taxon>
        <taxon>Pseudomonadota</taxon>
        <taxon>Alphaproteobacteria</taxon>
        <taxon>Rhodobacterales</taxon>
        <taxon>Paracoccaceae</taxon>
        <taxon>Stagnihabitans</taxon>
    </lineage>
</organism>